<gene>
    <name evidence="1" type="ORF">OM075_25500</name>
</gene>
<keyword evidence="2" id="KW-1185">Reference proteome</keyword>
<name>A0AAE3MAH6_9BACT</name>
<reference evidence="1" key="1">
    <citation type="submission" date="2022-10" db="EMBL/GenBank/DDBJ databases">
        <authorList>
            <person name="Yu W.X."/>
        </authorList>
    </citation>
    <scope>NUCLEOTIDE SEQUENCE</scope>
    <source>
        <strain evidence="1">AAT</strain>
    </source>
</reference>
<organism evidence="1 2">
    <name type="scientific">Plebeiibacterium sediminum</name>
    <dbReference type="NCBI Taxonomy" id="2992112"/>
    <lineage>
        <taxon>Bacteria</taxon>
        <taxon>Pseudomonadati</taxon>
        <taxon>Bacteroidota</taxon>
        <taxon>Bacteroidia</taxon>
        <taxon>Marinilabiliales</taxon>
        <taxon>Marinilabiliaceae</taxon>
        <taxon>Plebeiibacterium</taxon>
    </lineage>
</organism>
<accession>A0AAE3MAH6</accession>
<feature type="non-terminal residue" evidence="1">
    <location>
        <position position="1"/>
    </location>
</feature>
<comment type="caution">
    <text evidence="1">The sequence shown here is derived from an EMBL/GenBank/DDBJ whole genome shotgun (WGS) entry which is preliminary data.</text>
</comment>
<protein>
    <submittedName>
        <fullName evidence="1">Uncharacterized protein</fullName>
    </submittedName>
</protein>
<dbReference type="RefSeq" id="WP_301193373.1">
    <property type="nucleotide sequence ID" value="NZ_JAPDPJ010000281.1"/>
</dbReference>
<sequence length="187" mass="20231">CADEAANFEITSLNDDVMVSGITEGHTFDWNASSLTIPEDGSSQTTNDFDVIVTHIATGCTSEAHVIIYVNPDPEVKDVEFTYCADEASDFDITSFNDDVMVSGITEGYTFDWNISALNIPEDGGLQTTNVFDVIVTHIATGCTSEAHVTVYVNPDPEVKDMEVTYCADEAANFEITSLNDDVMVSG</sequence>
<feature type="non-terminal residue" evidence="1">
    <location>
        <position position="187"/>
    </location>
</feature>
<proteinExistence type="predicted"/>
<dbReference type="Proteomes" id="UP001209229">
    <property type="component" value="Unassembled WGS sequence"/>
</dbReference>
<dbReference type="EMBL" id="JAPDPJ010000281">
    <property type="protein sequence ID" value="MCW3789834.1"/>
    <property type="molecule type" value="Genomic_DNA"/>
</dbReference>
<dbReference type="AlphaFoldDB" id="A0AAE3MAH6"/>
<evidence type="ECO:0000313" key="1">
    <source>
        <dbReference type="EMBL" id="MCW3789834.1"/>
    </source>
</evidence>
<evidence type="ECO:0000313" key="2">
    <source>
        <dbReference type="Proteomes" id="UP001209229"/>
    </source>
</evidence>